<reference evidence="1 2" key="1">
    <citation type="submission" date="2016-10" db="EMBL/GenBank/DDBJ databases">
        <title>Genome sequence of the basidiomycete white-rot fungus Trametes pubescens.</title>
        <authorList>
            <person name="Makela M.R."/>
            <person name="Granchi Z."/>
            <person name="Peng M."/>
            <person name="De Vries R.P."/>
            <person name="Grigoriev I."/>
            <person name="Riley R."/>
            <person name="Hilden K."/>
        </authorList>
    </citation>
    <scope>NUCLEOTIDE SEQUENCE [LARGE SCALE GENOMIC DNA]</scope>
    <source>
        <strain evidence="1 2">FBCC735</strain>
    </source>
</reference>
<evidence type="ECO:0008006" key="3">
    <source>
        <dbReference type="Google" id="ProtNLM"/>
    </source>
</evidence>
<accession>A0A1M2VSV4</accession>
<dbReference type="OMA" id="MACRFTS"/>
<dbReference type="EMBL" id="MNAD01000762">
    <property type="protein sequence ID" value="OJT10638.1"/>
    <property type="molecule type" value="Genomic_DNA"/>
</dbReference>
<gene>
    <name evidence="1" type="ORF">TRAPUB_12832</name>
</gene>
<dbReference type="AlphaFoldDB" id="A0A1M2VSV4"/>
<name>A0A1M2VSV4_TRAPU</name>
<organism evidence="1 2">
    <name type="scientific">Trametes pubescens</name>
    <name type="common">White-rot fungus</name>
    <dbReference type="NCBI Taxonomy" id="154538"/>
    <lineage>
        <taxon>Eukaryota</taxon>
        <taxon>Fungi</taxon>
        <taxon>Dikarya</taxon>
        <taxon>Basidiomycota</taxon>
        <taxon>Agaricomycotina</taxon>
        <taxon>Agaricomycetes</taxon>
        <taxon>Polyporales</taxon>
        <taxon>Polyporaceae</taxon>
        <taxon>Trametes</taxon>
    </lineage>
</organism>
<dbReference type="OrthoDB" id="2804704at2759"/>
<keyword evidence="2" id="KW-1185">Reference proteome</keyword>
<dbReference type="Gene3D" id="3.80.10.10">
    <property type="entry name" value="Ribonuclease Inhibitor"/>
    <property type="match status" value="1"/>
</dbReference>
<evidence type="ECO:0000313" key="1">
    <source>
        <dbReference type="EMBL" id="OJT10638.1"/>
    </source>
</evidence>
<dbReference type="SUPFAM" id="SSF52047">
    <property type="entry name" value="RNI-like"/>
    <property type="match status" value="1"/>
</dbReference>
<comment type="caution">
    <text evidence="1">The sequence shown here is derived from an EMBL/GenBank/DDBJ whole genome shotgun (WGS) entry which is preliminary data.</text>
</comment>
<dbReference type="STRING" id="154538.A0A1M2VSV4"/>
<dbReference type="Proteomes" id="UP000184267">
    <property type="component" value="Unassembled WGS sequence"/>
</dbReference>
<proteinExistence type="predicted"/>
<dbReference type="InterPro" id="IPR032675">
    <property type="entry name" value="LRR_dom_sf"/>
</dbReference>
<evidence type="ECO:0000313" key="2">
    <source>
        <dbReference type="Proteomes" id="UP000184267"/>
    </source>
</evidence>
<sequence length="521" mass="58696">MAQTRVLHEPAVQMIWHELPTLVHLFKCFPENTWSLEDEGFLVFTRTLAPKDWTAFLKYASFVRQLGTEWCSCPWDVSETAWTAMCSLRPIHILFPHLRSIIWGNQALLADSKQVPSLLTNVGTSLVKIDFGEHAPWDDCEGTLQASFDIIAERFPALRELNFGQNPGSGGPCGIPQIVNAFSTMACRFTSLVSFSSLNLSITPTAILSLLRLKTLRRLHVCLPDHITPQSEHPSPCDDAPLLAQVIEVELHYSTIQAYLAFCQAVALPHTVMLLLSLKHDIQSHLMPNIFSSIRTQCSPDSLTTIDVHDSYDGSNSEGLILPTHLRVLLEFKRLEHFSLDLSCRYALDDSLCADMAMAWPGLRYLHIGCAFSRHHHEALPSVRALTPFAIHCPKLEHLGLVLDATRWENEYAYNADYTQAEIYGALADRASTSAVLSFCPGSSPIRGFRYMAAFLTRVFPNLKKLDHSRRMRIDGIWRQGWSEVERLLPLFKLARQDERLRMTQELAEGPMDSQTASIGD</sequence>
<protein>
    <recommendedName>
        <fullName evidence="3">F-box domain-containing protein</fullName>
    </recommendedName>
</protein>